<protein>
    <submittedName>
        <fullName evidence="1">Uncharacterized protein</fullName>
    </submittedName>
</protein>
<proteinExistence type="predicted"/>
<dbReference type="AlphaFoldDB" id="A0A7S3CL69"/>
<name>A0A7S3CL69_9SPIT</name>
<organism evidence="1">
    <name type="scientific">Strombidium rassoulzadegani</name>
    <dbReference type="NCBI Taxonomy" id="1082188"/>
    <lineage>
        <taxon>Eukaryota</taxon>
        <taxon>Sar</taxon>
        <taxon>Alveolata</taxon>
        <taxon>Ciliophora</taxon>
        <taxon>Intramacronucleata</taxon>
        <taxon>Spirotrichea</taxon>
        <taxon>Oligotrichia</taxon>
        <taxon>Strombidiidae</taxon>
        <taxon>Strombidium</taxon>
    </lineage>
</organism>
<accession>A0A7S3CL69</accession>
<sequence length="105" mass="12323">MQDNDQPKISCSDKDFKPAFFDILDQATAILFEAEALILGVERQFSEEQVSKVKEEKYDELAEEFLDAVFEYDSSLERKEWEKTVVKKQGFIFHPEKIREKLGLK</sequence>
<gene>
    <name evidence="1" type="ORF">SRAS04492_LOCUS1332</name>
</gene>
<evidence type="ECO:0000313" key="1">
    <source>
        <dbReference type="EMBL" id="CAE0229548.1"/>
    </source>
</evidence>
<reference evidence="1" key="1">
    <citation type="submission" date="2021-01" db="EMBL/GenBank/DDBJ databases">
        <authorList>
            <person name="Corre E."/>
            <person name="Pelletier E."/>
            <person name="Niang G."/>
            <person name="Scheremetjew M."/>
            <person name="Finn R."/>
            <person name="Kale V."/>
            <person name="Holt S."/>
            <person name="Cochrane G."/>
            <person name="Meng A."/>
            <person name="Brown T."/>
            <person name="Cohen L."/>
        </authorList>
    </citation>
    <scope>NUCLEOTIDE SEQUENCE</scope>
    <source>
        <strain evidence="1">Ras09</strain>
    </source>
</reference>
<dbReference type="EMBL" id="HBIA01002583">
    <property type="protein sequence ID" value="CAE0229548.1"/>
    <property type="molecule type" value="Transcribed_RNA"/>
</dbReference>